<feature type="region of interest" description="Disordered" evidence="9">
    <location>
        <begin position="2850"/>
        <end position="2906"/>
    </location>
</feature>
<evidence type="ECO:0000256" key="6">
    <source>
        <dbReference type="ARBA" id="ARBA00022989"/>
    </source>
</evidence>
<feature type="transmembrane region" description="Helical" evidence="10">
    <location>
        <begin position="2533"/>
        <end position="2549"/>
    </location>
</feature>
<feature type="domain" description="ABC transmembrane type-1" evidence="13">
    <location>
        <begin position="1703"/>
        <end position="1993"/>
    </location>
</feature>
<dbReference type="SUPFAM" id="SSF48403">
    <property type="entry name" value="Ankyrin repeat"/>
    <property type="match status" value="1"/>
</dbReference>
<feature type="region of interest" description="Disordered" evidence="9">
    <location>
        <begin position="1001"/>
        <end position="1033"/>
    </location>
</feature>
<evidence type="ECO:0000256" key="3">
    <source>
        <dbReference type="ARBA" id="ARBA00022692"/>
    </source>
</evidence>
<dbReference type="PANTHER" id="PTHR24223">
    <property type="entry name" value="ATP-BINDING CASSETTE SUB-FAMILY C"/>
    <property type="match status" value="1"/>
</dbReference>
<feature type="repeat" description="ANK" evidence="8">
    <location>
        <begin position="406"/>
        <end position="438"/>
    </location>
</feature>
<evidence type="ECO:0000256" key="10">
    <source>
        <dbReference type="SAM" id="Phobius"/>
    </source>
</evidence>
<dbReference type="CDD" id="cd14306">
    <property type="entry name" value="UBA_VP13D"/>
    <property type="match status" value="1"/>
</dbReference>
<feature type="domain" description="ABC transporter" evidence="12">
    <location>
        <begin position="2732"/>
        <end position="3005"/>
    </location>
</feature>
<dbReference type="PROSITE" id="PS50929">
    <property type="entry name" value="ABC_TM1F"/>
    <property type="match status" value="2"/>
</dbReference>
<feature type="compositionally biased region" description="Low complexity" evidence="9">
    <location>
        <begin position="698"/>
        <end position="712"/>
    </location>
</feature>
<dbReference type="Gene3D" id="3.40.50.300">
    <property type="entry name" value="P-loop containing nucleotide triphosphate hydrolases"/>
    <property type="match status" value="2"/>
</dbReference>
<dbReference type="Proteomes" id="UP000703661">
    <property type="component" value="Unassembled WGS sequence"/>
</dbReference>
<dbReference type="Pfam" id="PF00664">
    <property type="entry name" value="ABC_membrane"/>
    <property type="match status" value="2"/>
</dbReference>
<gene>
    <name evidence="14" type="ORF">BGZ80_010913</name>
</gene>
<dbReference type="InterPro" id="IPR027417">
    <property type="entry name" value="P-loop_NTPase"/>
</dbReference>
<dbReference type="CDD" id="cd18604">
    <property type="entry name" value="ABC_6TM_VMR1_D2_like"/>
    <property type="match status" value="1"/>
</dbReference>
<evidence type="ECO:0000256" key="8">
    <source>
        <dbReference type="PROSITE-ProRule" id="PRU00023"/>
    </source>
</evidence>
<feature type="region of interest" description="Disordered" evidence="9">
    <location>
        <begin position="1"/>
        <end position="25"/>
    </location>
</feature>
<dbReference type="GO" id="GO:0140359">
    <property type="term" value="F:ABC-type transporter activity"/>
    <property type="evidence" value="ECO:0007669"/>
    <property type="project" value="InterPro"/>
</dbReference>
<feature type="compositionally biased region" description="Polar residues" evidence="9">
    <location>
        <begin position="907"/>
        <end position="918"/>
    </location>
</feature>
<feature type="compositionally biased region" description="Low complexity" evidence="9">
    <location>
        <begin position="919"/>
        <end position="951"/>
    </location>
</feature>
<feature type="transmembrane region" description="Helical" evidence="10">
    <location>
        <begin position="2555"/>
        <end position="2575"/>
    </location>
</feature>
<feature type="compositionally biased region" description="Basic residues" evidence="9">
    <location>
        <begin position="619"/>
        <end position="628"/>
    </location>
</feature>
<feature type="region of interest" description="Disordered" evidence="9">
    <location>
        <begin position="792"/>
        <end position="987"/>
    </location>
</feature>
<evidence type="ECO:0000256" key="2">
    <source>
        <dbReference type="ARBA" id="ARBA00022448"/>
    </source>
</evidence>
<feature type="transmembrane region" description="Helical" evidence="10">
    <location>
        <begin position="2452"/>
        <end position="2475"/>
    </location>
</feature>
<feature type="compositionally biased region" description="Low complexity" evidence="9">
    <location>
        <begin position="1001"/>
        <end position="1016"/>
    </location>
</feature>
<feature type="compositionally biased region" description="Polar residues" evidence="9">
    <location>
        <begin position="65"/>
        <end position="77"/>
    </location>
</feature>
<keyword evidence="6 10" id="KW-1133">Transmembrane helix</keyword>
<feature type="region of interest" description="Disordered" evidence="9">
    <location>
        <begin position="135"/>
        <end position="236"/>
    </location>
</feature>
<dbReference type="InterPro" id="IPR003439">
    <property type="entry name" value="ABC_transporter-like_ATP-bd"/>
</dbReference>
<feature type="region of interest" description="Disordered" evidence="9">
    <location>
        <begin position="566"/>
        <end position="755"/>
    </location>
</feature>
<keyword evidence="15" id="KW-1185">Reference proteome</keyword>
<feature type="compositionally biased region" description="Polar residues" evidence="9">
    <location>
        <begin position="2863"/>
        <end position="2881"/>
    </location>
</feature>
<feature type="compositionally biased region" description="Polar residues" evidence="9">
    <location>
        <begin position="826"/>
        <end position="835"/>
    </location>
</feature>
<dbReference type="SMART" id="SM00382">
    <property type="entry name" value="AAA"/>
    <property type="match status" value="2"/>
</dbReference>
<dbReference type="SMART" id="SM00165">
    <property type="entry name" value="UBA"/>
    <property type="match status" value="1"/>
</dbReference>
<organism evidence="14 15">
    <name type="scientific">Entomortierella chlamydospora</name>
    <dbReference type="NCBI Taxonomy" id="101097"/>
    <lineage>
        <taxon>Eukaryota</taxon>
        <taxon>Fungi</taxon>
        <taxon>Fungi incertae sedis</taxon>
        <taxon>Mucoromycota</taxon>
        <taxon>Mortierellomycotina</taxon>
        <taxon>Mortierellomycetes</taxon>
        <taxon>Mortierellales</taxon>
        <taxon>Mortierellaceae</taxon>
        <taxon>Entomortierella</taxon>
    </lineage>
</organism>
<comment type="caution">
    <text evidence="14">The sequence shown here is derived from an EMBL/GenBank/DDBJ whole genome shotgun (WGS) entry which is preliminary data.</text>
</comment>
<feature type="domain" description="ABC transporter" evidence="12">
    <location>
        <begin position="2066"/>
        <end position="2309"/>
    </location>
</feature>
<feature type="transmembrane region" description="Helical" evidence="10">
    <location>
        <begin position="1851"/>
        <end position="1874"/>
    </location>
</feature>
<feature type="compositionally biased region" description="Acidic residues" evidence="9">
    <location>
        <begin position="164"/>
        <end position="233"/>
    </location>
</feature>
<dbReference type="InterPro" id="IPR017871">
    <property type="entry name" value="ABC_transporter-like_CS"/>
</dbReference>
<accession>A0A9P6SZI5</accession>
<dbReference type="InterPro" id="IPR002110">
    <property type="entry name" value="Ankyrin_rpt"/>
</dbReference>
<dbReference type="Gene3D" id="1.25.40.20">
    <property type="entry name" value="Ankyrin repeat-containing domain"/>
    <property type="match status" value="1"/>
</dbReference>
<evidence type="ECO:0008006" key="16">
    <source>
        <dbReference type="Google" id="ProtNLM"/>
    </source>
</evidence>
<protein>
    <recommendedName>
        <fullName evidence="16">Ankyrin repeat protein</fullName>
    </recommendedName>
</protein>
<proteinExistence type="predicted"/>
<feature type="domain" description="ABC transmembrane type-1" evidence="13">
    <location>
        <begin position="2372"/>
        <end position="2692"/>
    </location>
</feature>
<dbReference type="InterPro" id="IPR011527">
    <property type="entry name" value="ABC1_TM_dom"/>
</dbReference>
<keyword evidence="4" id="KW-0547">Nucleotide-binding</keyword>
<feature type="compositionally biased region" description="Low complexity" evidence="9">
    <location>
        <begin position="866"/>
        <end position="885"/>
    </location>
</feature>
<dbReference type="InterPro" id="IPR015940">
    <property type="entry name" value="UBA"/>
</dbReference>
<feature type="region of interest" description="Disordered" evidence="9">
    <location>
        <begin position="2312"/>
        <end position="2332"/>
    </location>
</feature>
<keyword evidence="2" id="KW-0813">Transport</keyword>
<dbReference type="CDD" id="cd18596">
    <property type="entry name" value="ABC_6TM_VMR1_D1_like"/>
    <property type="match status" value="1"/>
</dbReference>
<feature type="region of interest" description="Disordered" evidence="9">
    <location>
        <begin position="65"/>
        <end position="90"/>
    </location>
</feature>
<feature type="region of interest" description="Disordered" evidence="9">
    <location>
        <begin position="308"/>
        <end position="332"/>
    </location>
</feature>
<dbReference type="InterPro" id="IPR009060">
    <property type="entry name" value="UBA-like_sf"/>
</dbReference>
<dbReference type="InterPro" id="IPR036640">
    <property type="entry name" value="ABC1_TM_sf"/>
</dbReference>
<evidence type="ECO:0000256" key="1">
    <source>
        <dbReference type="ARBA" id="ARBA00004370"/>
    </source>
</evidence>
<dbReference type="Pfam" id="PF00023">
    <property type="entry name" value="Ank"/>
    <property type="match status" value="1"/>
</dbReference>
<comment type="subcellular location">
    <subcellularLocation>
        <location evidence="1">Membrane</location>
    </subcellularLocation>
</comment>
<feature type="compositionally biased region" description="Polar residues" evidence="9">
    <location>
        <begin position="138"/>
        <end position="148"/>
    </location>
</feature>
<feature type="region of interest" description="Disordered" evidence="9">
    <location>
        <begin position="1305"/>
        <end position="1324"/>
    </location>
</feature>
<dbReference type="CDD" id="cd03250">
    <property type="entry name" value="ABCC_MRP_domain1"/>
    <property type="match status" value="1"/>
</dbReference>
<dbReference type="SUPFAM" id="SSF46934">
    <property type="entry name" value="UBA-like"/>
    <property type="match status" value="1"/>
</dbReference>
<evidence type="ECO:0000259" key="11">
    <source>
        <dbReference type="PROSITE" id="PS50030"/>
    </source>
</evidence>
<dbReference type="PANTHER" id="PTHR24223:SF356">
    <property type="entry name" value="ATP-BINDING CASSETTE TRANSPORTER ABC4"/>
    <property type="match status" value="1"/>
</dbReference>
<dbReference type="Pfam" id="PF00627">
    <property type="entry name" value="UBA"/>
    <property type="match status" value="1"/>
</dbReference>
<dbReference type="GO" id="GO:0005524">
    <property type="term" value="F:ATP binding"/>
    <property type="evidence" value="ECO:0007669"/>
    <property type="project" value="UniProtKB-KW"/>
</dbReference>
<dbReference type="PROSITE" id="PS50893">
    <property type="entry name" value="ABC_TRANSPORTER_2"/>
    <property type="match status" value="2"/>
</dbReference>
<evidence type="ECO:0000259" key="12">
    <source>
        <dbReference type="PROSITE" id="PS50893"/>
    </source>
</evidence>
<dbReference type="Pfam" id="PF00005">
    <property type="entry name" value="ABC_tran"/>
    <property type="match status" value="2"/>
</dbReference>
<feature type="transmembrane region" description="Helical" evidence="10">
    <location>
        <begin position="2642"/>
        <end position="2661"/>
    </location>
</feature>
<sequence length="3028" mass="334614">MSAQANTANTIPALSSSTSPEFASASVELHVDGQWPIESQKDKDEQIQAFCREYAKRIATALTQHDNTGGVSSNTRLSEPAQEKGKEHIAWPSPEALMELYRKLLRDSQDPKIREVMSDQSSVVSNFATSLAEKLEQQLGSSRQQQLPRQRMPCGCGVDHGDQDQLDFPDDSYEDEPDEEGFDSEEEDDDGDEDDEDDEDEDDEDYDDEDDEDDEDEDDDDDDYDEVYDEDLDHDILDGYSRHYARNSIAALALEEEKRMFASISQLRNDKNLLEEGLRKKQQYDAQKKKQEEEERIRLLQRLRLEDEERRRREQQEKERKERLEQELRKKREAAEADQAARSFLFISTSKSNIEVVKTMVEASPAESESIAGIPKFTSTSATRLTGWEYIGEEGSGKDVNEKSGLQETLLHVAARVGCLGLVSYFIAKGAPLDALDSDGRIPLHTAAKHNASPEVCKLLIEKAAYYIDRHSIKSGKTALHYAAQNGCGDLVAMLLQHHARVNVVDAEGNTPEMLARAGLDREKSSKVRAQKYRGAIHHIQKSLAAIKEAQRQKDALLEEQRKKEEELAKEEAEKDKAARRKQEEKLEADQRRREEEEKELARLKASVADPHGHSGTGSKKKKKKKGKVNNEVQQPHKEILSDKTLPSPAPAYSTVAKSTSPSPMGSPSISQAPLSIQKPSAQPSAHTPGSTKMSALSSSTPSNAKNSSSTSIPPSDAKSLPSSSVSEASKLAKPTNDWPSPPRLPKVKTNYRPSQLVVARMVDMGFQRRDSRKALIQTEGKVEEAIELLTSGAPLADDSEDEAEKAALEAARRKAVAKKTAASTPTVKEQNSSVKAPVIANPQPPQSQTAPVTPTSKPPVPLQSPPSQQSSSKTSAPKKPAALPIQILNRPPVLPPHVQMRAAPTQVLQRSSMQTRISPASSSNKPSTSQGSSTSSQTTSRAATAPSAAPFLAQRSAPPPPPTRAPYSYRSSSTQGQSQQFSTATISSSVHQNIVSQVSGSTLFSTPSPTSNTPSSHHRPHDSRGANDLSLHSLPVTGSDYIRSPNVSTGWNIGLSVQNSVLSNVSEVPLVAQNTSWGMAAPTNAASTFENNSISFQSLSSTSALTAQRRSSLELLTASMSEMLRQSQMDMDGDTDNDMIKDVLAMTGAIDPDDLESTLSNFPLADSSSSEPAASRVTIRPSIAVGEGRNQPSLATRNPVASLWEYGSFTQDISNISQSWSSSPSQRGLAVDENNIRDYNQWNSSSGIEVDQSVHQMQYQGSSSPLATDRQQAYASTYINHLFGSPSSPHTSLMPGTVPVSRGIQTASPRPTAANNSDGLSQSVGVNSNTSYDRELSHQIFDFNDSQYQTINNNLGQEATSNYYSEDHYSSLANQSAAKPFSGSPQSASSVGGLSYSSSADINSNLVSASNSATPPISSSDSRHLLVESTLPLVYSLASVLLIFYLSKKPVNLDQYEQLRDSLDNEDVFHAQNTQRQRGETAFSDSTPVSSIQTHRASGLSINLARFGLTALQLGLTVFAATLIQNEKSSEDQSAEHYTLLKDGIKTLAWSYALALSLVHLIRPVLAYQFWVRPQMDFFYVLELILSSIELYRSDILDLPVSEWPFSLKMAVASWSTTALLILVSILTKPNRKLIPVQFPKEGEVLRTPSTEYSSSFYSQITFSWMNPLIYLGYQRTLQDVDLPELEPADLSKSSSREFRTSNCLALAQPYCLNKLIKYIECKDCGAPTIHDYTWVFVLLFTSTLESAAQQQALHQGRRLFVHLVSICNSEVFAKALRRKDVTSSVEKGDGDKKEKDGEKKKNRPLNISNLVGVDIQKMEQAFCYAYHYYGIPIEFGLSAYQLYYLLGNAAWIGIGFMIVTLPIPALLFRVFMKLFKKVMESKDDRIDYLNEMLSAIRIVKFFGWESKFVEKITASREEELKQIKKSYIRASFAGIAWMIVPLCNIVVFFVSYTKVYGNEVSASVLFTTLSLFNIMNNSLQSIPWAIMSVMRASVSLKRIAKFLDEDEVIRDTTVTRIDGKVRVHSSSHPIVGFVNASFVWPNKENDKVTDENTPKKSWFQNLKSKFSKVPAVETPVAEPEAVADRFKLKNISADFPVGQLSLIVGPTGSGKSALLLALLGELDRLEGDVYLPRLDYGAAYANNRGSGIAYVSQTAWLQSSTIRDNILFGKEFDQTRYDEVIEGCALVTDFQILESGDATEIGEQGITLSGGQKQRVALARAIYSDASVLLLDDCLSAVDTHTGEKLFQTLTGPLLEDRTVLMATHQVQLTLNAARYIVVLEKGEIIGTGTPELVLRNGWVDNVALSAPASDDSSEVSTLEGEENNKKTKKSDSKKVGTKLIEEEKRIEGSVSFKVYLTYLAASGGWPFWIGVVVFLFLREAFNFANNAWLAIWANRMAESTGSFAIAVFDTVMPEPIALFVYSAFTPKNGGSSFMARTLFGGDEVGSVEYYLGVYILLSLAMAFCGAFSEYYAMVVGNIRGSRVIHAKLLHKVVRAKVRFFDTTPIGRIINRFSTDISTIDDQVLRSLESFLNYIMMVIGIIFTISFSTPSFLIAGAFIVAIYAVIGILYLPISRDLKRLNSNFKSPILNHFNEALTGIATIRAYGFEGRFLSKNLVNLDNNNRTFFLLWSTNRWLHWRVDVTGALVSFITGMLILQNWDSIAPGWAAMSLTYSLRFTMTIVWIIRIYAENEMNMNAVERVCEYMELEEEPPAIIEGSRPPASWPHAGEIEIDHLTMKYAPDAPEVIKDVSFKIKAGEKVGVVGRTGSGKSTLAISLFRFMEPTHGTIHIDGIDICKIGLQDLRSNLTIIPQDPILFKGTLRSNLDPFGEREDRELWEAIRRSHLIPAETVKRQGTETPVPGTSSNTPAGKSPATSVKDTQSDESDIADPSKITLDTPVKENGSNFSQGQRQLIALARALVRQQKVIIMDEATASVDFETDLKIQTTIREEMADATMITIAHRIRTIADFDRVLVMDAGVIAEFDKPYTLLQKEDSLFRSMCERSSEYETLRAIAEAKEQRDAQRH</sequence>
<dbReference type="SMART" id="SM00248">
    <property type="entry name" value="ANK"/>
    <property type="match status" value="4"/>
</dbReference>
<evidence type="ECO:0000313" key="15">
    <source>
        <dbReference type="Proteomes" id="UP000703661"/>
    </source>
</evidence>
<dbReference type="Gene3D" id="1.20.1560.10">
    <property type="entry name" value="ABC transporter type 1, transmembrane domain"/>
    <property type="match status" value="2"/>
</dbReference>
<dbReference type="SUPFAM" id="SSF52540">
    <property type="entry name" value="P-loop containing nucleoside triphosphate hydrolases"/>
    <property type="match status" value="2"/>
</dbReference>
<keyword evidence="5" id="KW-0067">ATP-binding</keyword>
<dbReference type="PROSITE" id="PS00211">
    <property type="entry name" value="ABC_TRANSPORTER_1"/>
    <property type="match status" value="2"/>
</dbReference>
<dbReference type="CDD" id="cd03244">
    <property type="entry name" value="ABCC_MRP_domain2"/>
    <property type="match status" value="1"/>
</dbReference>
<dbReference type="GO" id="GO:0016887">
    <property type="term" value="F:ATP hydrolysis activity"/>
    <property type="evidence" value="ECO:0007669"/>
    <property type="project" value="InterPro"/>
</dbReference>
<dbReference type="PROSITE" id="PS50030">
    <property type="entry name" value="UBA"/>
    <property type="match status" value="1"/>
</dbReference>
<feature type="transmembrane region" description="Helical" evidence="10">
    <location>
        <begin position="2667"/>
        <end position="2687"/>
    </location>
</feature>
<dbReference type="InterPro" id="IPR003593">
    <property type="entry name" value="AAA+_ATPase"/>
</dbReference>
<feature type="transmembrane region" description="Helical" evidence="10">
    <location>
        <begin position="1932"/>
        <end position="1954"/>
    </location>
</feature>
<feature type="repeat" description="ANK" evidence="8">
    <location>
        <begin position="475"/>
        <end position="507"/>
    </location>
</feature>
<evidence type="ECO:0000259" key="13">
    <source>
        <dbReference type="PROSITE" id="PS50929"/>
    </source>
</evidence>
<dbReference type="InterPro" id="IPR036770">
    <property type="entry name" value="Ankyrin_rpt-contain_sf"/>
</dbReference>
<keyword evidence="7 10" id="KW-0472">Membrane</keyword>
<feature type="domain" description="UBA" evidence="11">
    <location>
        <begin position="752"/>
        <end position="793"/>
    </location>
</feature>
<feature type="compositionally biased region" description="Polar residues" evidence="9">
    <location>
        <begin position="656"/>
        <end position="697"/>
    </location>
</feature>
<dbReference type="EMBL" id="JAAAID010000812">
    <property type="protein sequence ID" value="KAG0013705.1"/>
    <property type="molecule type" value="Genomic_DNA"/>
</dbReference>
<feature type="compositionally biased region" description="Low complexity" evidence="9">
    <location>
        <begin position="966"/>
        <end position="983"/>
    </location>
</feature>
<evidence type="ECO:0000313" key="14">
    <source>
        <dbReference type="EMBL" id="KAG0013705.1"/>
    </source>
</evidence>
<evidence type="ECO:0000256" key="9">
    <source>
        <dbReference type="SAM" id="MobiDB-lite"/>
    </source>
</evidence>
<dbReference type="InterPro" id="IPR041969">
    <property type="entry name" value="VP13D_UBA"/>
</dbReference>
<evidence type="ECO:0000256" key="5">
    <source>
        <dbReference type="ARBA" id="ARBA00022840"/>
    </source>
</evidence>
<evidence type="ECO:0000256" key="7">
    <source>
        <dbReference type="ARBA" id="ARBA00023136"/>
    </source>
</evidence>
<dbReference type="Pfam" id="PF12796">
    <property type="entry name" value="Ank_2"/>
    <property type="match status" value="1"/>
</dbReference>
<dbReference type="SUPFAM" id="SSF90123">
    <property type="entry name" value="ABC transporter transmembrane region"/>
    <property type="match status" value="2"/>
</dbReference>
<dbReference type="GO" id="GO:0016020">
    <property type="term" value="C:membrane"/>
    <property type="evidence" value="ECO:0007669"/>
    <property type="project" value="UniProtKB-SubCell"/>
</dbReference>
<feature type="repeat" description="ANK" evidence="8">
    <location>
        <begin position="439"/>
        <end position="465"/>
    </location>
</feature>
<name>A0A9P6SZI5_9FUNG</name>
<reference evidence="14" key="1">
    <citation type="journal article" date="2020" name="Fungal Divers.">
        <title>Resolving the Mortierellaceae phylogeny through synthesis of multi-gene phylogenetics and phylogenomics.</title>
        <authorList>
            <person name="Vandepol N."/>
            <person name="Liber J."/>
            <person name="Desiro A."/>
            <person name="Na H."/>
            <person name="Kennedy M."/>
            <person name="Barry K."/>
            <person name="Grigoriev I.V."/>
            <person name="Miller A.N."/>
            <person name="O'Donnell K."/>
            <person name="Stajich J.E."/>
            <person name="Bonito G."/>
        </authorList>
    </citation>
    <scope>NUCLEOTIDE SEQUENCE</scope>
    <source>
        <strain evidence="14">NRRL 2769</strain>
    </source>
</reference>
<dbReference type="InterPro" id="IPR050173">
    <property type="entry name" value="ABC_transporter_C-like"/>
</dbReference>
<dbReference type="Gene3D" id="1.10.8.10">
    <property type="entry name" value="DNA helicase RuvA subunit, C-terminal domain"/>
    <property type="match status" value="1"/>
</dbReference>
<feature type="compositionally biased region" description="Polar residues" evidence="9">
    <location>
        <begin position="1"/>
        <end position="12"/>
    </location>
</feature>
<feature type="compositionally biased region" description="Low complexity" evidence="9">
    <location>
        <begin position="13"/>
        <end position="25"/>
    </location>
</feature>
<dbReference type="PROSITE" id="PS50297">
    <property type="entry name" value="ANK_REP_REGION"/>
    <property type="match status" value="2"/>
</dbReference>
<keyword evidence="8" id="KW-0040">ANK repeat</keyword>
<keyword evidence="3 10" id="KW-0812">Transmembrane</keyword>
<feature type="compositionally biased region" description="Basic and acidic residues" evidence="9">
    <location>
        <begin position="566"/>
        <end position="603"/>
    </location>
</feature>
<feature type="transmembrane region" description="Helical" evidence="10">
    <location>
        <begin position="2357"/>
        <end position="2380"/>
    </location>
</feature>
<dbReference type="PROSITE" id="PS50088">
    <property type="entry name" value="ANK_REPEAT"/>
    <property type="match status" value="3"/>
</dbReference>
<evidence type="ECO:0000256" key="4">
    <source>
        <dbReference type="ARBA" id="ARBA00022741"/>
    </source>
</evidence>